<keyword evidence="1" id="KW-1185">Reference proteome</keyword>
<evidence type="ECO:0000313" key="2">
    <source>
        <dbReference type="WBParaSite" id="nRc.2.0.1.t28151-RA"/>
    </source>
</evidence>
<organism evidence="1 2">
    <name type="scientific">Romanomermis culicivorax</name>
    <name type="common">Nematode worm</name>
    <dbReference type="NCBI Taxonomy" id="13658"/>
    <lineage>
        <taxon>Eukaryota</taxon>
        <taxon>Metazoa</taxon>
        <taxon>Ecdysozoa</taxon>
        <taxon>Nematoda</taxon>
        <taxon>Enoplea</taxon>
        <taxon>Dorylaimia</taxon>
        <taxon>Mermithida</taxon>
        <taxon>Mermithoidea</taxon>
        <taxon>Mermithidae</taxon>
        <taxon>Romanomermis</taxon>
    </lineage>
</organism>
<protein>
    <submittedName>
        <fullName evidence="2">Uncharacterized protein</fullName>
    </submittedName>
</protein>
<name>A0A915JQG7_ROMCU</name>
<dbReference type="AlphaFoldDB" id="A0A915JQG7"/>
<dbReference type="WBParaSite" id="nRc.2.0.1.t28151-RA">
    <property type="protein sequence ID" value="nRc.2.0.1.t28151-RA"/>
    <property type="gene ID" value="nRc.2.0.1.g28151"/>
</dbReference>
<evidence type="ECO:0000313" key="1">
    <source>
        <dbReference type="Proteomes" id="UP000887565"/>
    </source>
</evidence>
<proteinExistence type="predicted"/>
<dbReference type="Proteomes" id="UP000887565">
    <property type="component" value="Unplaced"/>
</dbReference>
<accession>A0A915JQG7</accession>
<sequence>LLQIINPNLKYSLQETEYVTCRSIYSIDTPQINAALFSNKSAAFIRGRRLFKGGVYSNKYSRSAMMNDKQYKRLLSQLKQ</sequence>
<reference evidence="2" key="1">
    <citation type="submission" date="2022-11" db="UniProtKB">
        <authorList>
            <consortium name="WormBaseParasite"/>
        </authorList>
    </citation>
    <scope>IDENTIFICATION</scope>
</reference>